<organism evidence="2 3">
    <name type="scientific">Octopus vulgaris</name>
    <name type="common">Common octopus</name>
    <dbReference type="NCBI Taxonomy" id="6645"/>
    <lineage>
        <taxon>Eukaryota</taxon>
        <taxon>Metazoa</taxon>
        <taxon>Spiralia</taxon>
        <taxon>Lophotrochozoa</taxon>
        <taxon>Mollusca</taxon>
        <taxon>Cephalopoda</taxon>
        <taxon>Coleoidea</taxon>
        <taxon>Octopodiformes</taxon>
        <taxon>Octopoda</taxon>
        <taxon>Incirrata</taxon>
        <taxon>Octopodidae</taxon>
        <taxon>Octopus</taxon>
    </lineage>
</organism>
<proteinExistence type="predicted"/>
<dbReference type="EMBL" id="OX597841">
    <property type="protein sequence ID" value="CAI9742526.1"/>
    <property type="molecule type" value="Genomic_DNA"/>
</dbReference>
<keyword evidence="1" id="KW-0472">Membrane</keyword>
<name>A0AA36BZH8_OCTVU</name>
<keyword evidence="3" id="KW-1185">Reference proteome</keyword>
<sequence length="84" mass="9621">MKAKNCLPLHKLNIRYACALPPISLFRCVAPALVLLTFLGRVDFRLYTLLFPDIKFQLLENLILTRKSAGIGIKEHQYLSSFKD</sequence>
<evidence type="ECO:0000313" key="2">
    <source>
        <dbReference type="EMBL" id="CAI9742526.1"/>
    </source>
</evidence>
<feature type="transmembrane region" description="Helical" evidence="1">
    <location>
        <begin position="20"/>
        <end position="39"/>
    </location>
</feature>
<keyword evidence="1" id="KW-1133">Transmembrane helix</keyword>
<gene>
    <name evidence="2" type="ORF">OCTVUL_1B019489</name>
</gene>
<evidence type="ECO:0000256" key="1">
    <source>
        <dbReference type="SAM" id="Phobius"/>
    </source>
</evidence>
<evidence type="ECO:0000313" key="3">
    <source>
        <dbReference type="Proteomes" id="UP001162480"/>
    </source>
</evidence>
<keyword evidence="1" id="KW-0812">Transmembrane</keyword>
<dbReference type="AlphaFoldDB" id="A0AA36BZH8"/>
<protein>
    <submittedName>
        <fullName evidence="2">Uncharacterized protein</fullName>
    </submittedName>
</protein>
<reference evidence="2" key="1">
    <citation type="submission" date="2023-08" db="EMBL/GenBank/DDBJ databases">
        <authorList>
            <person name="Alioto T."/>
            <person name="Alioto T."/>
            <person name="Gomez Garrido J."/>
        </authorList>
    </citation>
    <scope>NUCLEOTIDE SEQUENCE</scope>
</reference>
<accession>A0AA36BZH8</accession>
<dbReference type="Proteomes" id="UP001162480">
    <property type="component" value="Chromosome 28"/>
</dbReference>